<feature type="non-terminal residue" evidence="9">
    <location>
        <position position="1"/>
    </location>
</feature>
<name>V8PGI8_OPHHA</name>
<comment type="caution">
    <text evidence="9">The sequence shown here is derived from an EMBL/GenBank/DDBJ whole genome shotgun (WGS) entry which is preliminary data.</text>
</comment>
<evidence type="ECO:0000256" key="4">
    <source>
        <dbReference type="ARBA" id="ARBA00023163"/>
    </source>
</evidence>
<evidence type="ECO:0000313" key="9">
    <source>
        <dbReference type="EMBL" id="ETE73133.1"/>
    </source>
</evidence>
<feature type="domain" description="Fork-head" evidence="8">
    <location>
        <begin position="112"/>
        <end position="195"/>
    </location>
</feature>
<keyword evidence="10" id="KW-1185">Reference proteome</keyword>
<dbReference type="InterPro" id="IPR036388">
    <property type="entry name" value="WH-like_DNA-bd_sf"/>
</dbReference>
<dbReference type="SUPFAM" id="SSF46785">
    <property type="entry name" value="Winged helix' DNA-binding domain"/>
    <property type="match status" value="1"/>
</dbReference>
<evidence type="ECO:0000256" key="1">
    <source>
        <dbReference type="ARBA" id="ARBA00004123"/>
    </source>
</evidence>
<dbReference type="EMBL" id="AZIM01000133">
    <property type="protein sequence ID" value="ETE73133.1"/>
    <property type="molecule type" value="Genomic_DNA"/>
</dbReference>
<keyword evidence="5 6" id="KW-0539">Nucleus</keyword>
<feature type="region of interest" description="Disordered" evidence="7">
    <location>
        <begin position="173"/>
        <end position="199"/>
    </location>
</feature>
<evidence type="ECO:0000256" key="3">
    <source>
        <dbReference type="ARBA" id="ARBA00023125"/>
    </source>
</evidence>
<dbReference type="InterPro" id="IPR047119">
    <property type="entry name" value="FOXN2/3-like"/>
</dbReference>
<dbReference type="InterPro" id="IPR001766">
    <property type="entry name" value="Fork_head_dom"/>
</dbReference>
<proteinExistence type="predicted"/>
<keyword evidence="4" id="KW-0804">Transcription</keyword>
<evidence type="ECO:0000313" key="10">
    <source>
        <dbReference type="Proteomes" id="UP000018936"/>
    </source>
</evidence>
<dbReference type="OrthoDB" id="5954824at2759"/>
<evidence type="ECO:0000256" key="5">
    <source>
        <dbReference type="ARBA" id="ARBA00023242"/>
    </source>
</evidence>
<dbReference type="PRINTS" id="PR00053">
    <property type="entry name" value="FORKHEAD"/>
</dbReference>
<feature type="compositionally biased region" description="Acidic residues" evidence="7">
    <location>
        <begin position="471"/>
        <end position="483"/>
    </location>
</feature>
<feature type="DNA-binding region" description="Fork-head" evidence="6">
    <location>
        <begin position="112"/>
        <end position="195"/>
    </location>
</feature>
<dbReference type="PANTHER" id="PTHR13962">
    <property type="entry name" value="FORKHEAD BOX PROTEIN N3-LIKE PROTEIN-RELATED"/>
    <property type="match status" value="1"/>
</dbReference>
<evidence type="ECO:0000256" key="7">
    <source>
        <dbReference type="SAM" id="MobiDB-lite"/>
    </source>
</evidence>
<dbReference type="InterPro" id="IPR036390">
    <property type="entry name" value="WH_DNA-bd_sf"/>
</dbReference>
<evidence type="ECO:0000256" key="6">
    <source>
        <dbReference type="PROSITE-ProRule" id="PRU00089"/>
    </source>
</evidence>
<dbReference type="SMART" id="SM00339">
    <property type="entry name" value="FH"/>
    <property type="match status" value="1"/>
</dbReference>
<dbReference type="Pfam" id="PF00250">
    <property type="entry name" value="Forkhead"/>
    <property type="match status" value="1"/>
</dbReference>
<gene>
    <name evidence="9" type="primary">FOXN2</name>
    <name evidence="9" type="ORF">L345_01037</name>
</gene>
<keyword evidence="2" id="KW-0805">Transcription regulation</keyword>
<dbReference type="InterPro" id="IPR018122">
    <property type="entry name" value="TF_fork_head_CS_1"/>
</dbReference>
<dbReference type="PANTHER" id="PTHR13962:SF19">
    <property type="entry name" value="FORKHEAD BOX PROTEIN N2"/>
    <property type="match status" value="1"/>
</dbReference>
<dbReference type="PROSITE" id="PS00658">
    <property type="entry name" value="FORK_HEAD_2"/>
    <property type="match status" value="1"/>
</dbReference>
<organism evidence="9 10">
    <name type="scientific">Ophiophagus hannah</name>
    <name type="common">King cobra</name>
    <name type="synonym">Naja hannah</name>
    <dbReference type="NCBI Taxonomy" id="8665"/>
    <lineage>
        <taxon>Eukaryota</taxon>
        <taxon>Metazoa</taxon>
        <taxon>Chordata</taxon>
        <taxon>Craniata</taxon>
        <taxon>Vertebrata</taxon>
        <taxon>Euteleostomi</taxon>
        <taxon>Lepidosauria</taxon>
        <taxon>Squamata</taxon>
        <taxon>Bifurcata</taxon>
        <taxon>Unidentata</taxon>
        <taxon>Episquamata</taxon>
        <taxon>Toxicofera</taxon>
        <taxon>Serpentes</taxon>
        <taxon>Colubroidea</taxon>
        <taxon>Elapidae</taxon>
        <taxon>Elapinae</taxon>
        <taxon>Ophiophagus</taxon>
    </lineage>
</organism>
<feature type="region of interest" description="Disordered" evidence="7">
    <location>
        <begin position="457"/>
        <end position="489"/>
    </location>
</feature>
<dbReference type="Proteomes" id="UP000018936">
    <property type="component" value="Unassembled WGS sequence"/>
</dbReference>
<dbReference type="PROSITE" id="PS50039">
    <property type="entry name" value="FORK_HEAD_3"/>
    <property type="match status" value="1"/>
</dbReference>
<protein>
    <submittedName>
        <fullName evidence="9">Forkhead box protein N2</fullName>
    </submittedName>
</protein>
<feature type="region of interest" description="Disordered" evidence="7">
    <location>
        <begin position="251"/>
        <end position="273"/>
    </location>
</feature>
<dbReference type="Gene3D" id="1.10.10.10">
    <property type="entry name" value="Winged helix-like DNA-binding domain superfamily/Winged helix DNA-binding domain"/>
    <property type="match status" value="1"/>
</dbReference>
<reference evidence="9 10" key="1">
    <citation type="journal article" date="2013" name="Proc. Natl. Acad. Sci. U.S.A.">
        <title>The king cobra genome reveals dynamic gene evolution and adaptation in the snake venom system.</title>
        <authorList>
            <person name="Vonk F.J."/>
            <person name="Casewell N.R."/>
            <person name="Henkel C.V."/>
            <person name="Heimberg A.M."/>
            <person name="Jansen H.J."/>
            <person name="McCleary R.J."/>
            <person name="Kerkkamp H.M."/>
            <person name="Vos R.A."/>
            <person name="Guerreiro I."/>
            <person name="Calvete J.J."/>
            <person name="Wuster W."/>
            <person name="Woods A.E."/>
            <person name="Logan J.M."/>
            <person name="Harrison R.A."/>
            <person name="Castoe T.A."/>
            <person name="de Koning A.P."/>
            <person name="Pollock D.D."/>
            <person name="Yandell M."/>
            <person name="Calderon D."/>
            <person name="Renjifo C."/>
            <person name="Currier R.B."/>
            <person name="Salgado D."/>
            <person name="Pla D."/>
            <person name="Sanz L."/>
            <person name="Hyder A.S."/>
            <person name="Ribeiro J.M."/>
            <person name="Arntzen J.W."/>
            <person name="van den Thillart G.E."/>
            <person name="Boetzer M."/>
            <person name="Pirovano W."/>
            <person name="Dirks R.P."/>
            <person name="Spaink H.P."/>
            <person name="Duboule D."/>
            <person name="McGlinn E."/>
            <person name="Kini R.M."/>
            <person name="Richardson M.K."/>
        </authorList>
    </citation>
    <scope>NUCLEOTIDE SEQUENCE</scope>
    <source>
        <tissue evidence="9">Blood</tissue>
    </source>
</reference>
<sequence length="557" mass="60578">MGPVTGMTPDKKAETPGVEKAAGLRHIQRMGSLPEAGDAARPKATAVDSEVADDELTNLNWLHENSNLLTNFSLGSEGLPVVSPLYDIEGDNVPTYPSSCYSNPKKKSATSKPPYSFSLLIYMAIEHSPNKSLPVKEIYSWILERFPYFATAPTGWKNSVRHNLSLNKCFRKVERSHGKPRQSRGALNDPPNPGRVLKPQLPPACRFDPGLNWVAPEQPLLLLQPPADLSGPLMAILAMWRGVQAIQETEVQTRDRTGSPKATFTPTAAGMHSADRVAPELSEDLKALIAQAISHGVNGKGSLWCVDPEYKPNLVQALKKQPFPSAFAFYTPPASPLSGSSSPCYLTSVRKQCQGRSIKDSDIDAATAMMLLNTSIEQDILDCEKPPSLKLSKKRKYGSTFHNHTQEESDPAVPNIDPKEDHNYSASSVAAQRCASLSSMSSLSSVDDVYKFVSEATRTGSDGSEGFQSEVDTDDNEDDDDSLADSGYTSQPCVSIIDEAQPHQKVLEELCQEIDDELKEAAGSLLHLAGISTCLGSLISTAKSHTQKRRKKNDNTV</sequence>
<dbReference type="GO" id="GO:0000987">
    <property type="term" value="F:cis-regulatory region sequence-specific DNA binding"/>
    <property type="evidence" value="ECO:0007669"/>
    <property type="project" value="TreeGrafter"/>
</dbReference>
<dbReference type="PROSITE" id="PS00657">
    <property type="entry name" value="FORK_HEAD_1"/>
    <property type="match status" value="1"/>
</dbReference>
<dbReference type="AlphaFoldDB" id="V8PGI8"/>
<accession>V8PGI8</accession>
<feature type="region of interest" description="Disordered" evidence="7">
    <location>
        <begin position="1"/>
        <end position="22"/>
    </location>
</feature>
<dbReference type="GO" id="GO:0005634">
    <property type="term" value="C:nucleus"/>
    <property type="evidence" value="ECO:0007669"/>
    <property type="project" value="UniProtKB-SubCell"/>
</dbReference>
<comment type="subcellular location">
    <subcellularLocation>
        <location evidence="1 6">Nucleus</location>
    </subcellularLocation>
</comment>
<dbReference type="GO" id="GO:0003700">
    <property type="term" value="F:DNA-binding transcription factor activity"/>
    <property type="evidence" value="ECO:0007669"/>
    <property type="project" value="InterPro"/>
</dbReference>
<feature type="region of interest" description="Disordered" evidence="7">
    <location>
        <begin position="394"/>
        <end position="427"/>
    </location>
</feature>
<dbReference type="InterPro" id="IPR030456">
    <property type="entry name" value="TF_fork_head_CS_2"/>
</dbReference>
<keyword evidence="3 6" id="KW-0238">DNA-binding</keyword>
<evidence type="ECO:0000256" key="2">
    <source>
        <dbReference type="ARBA" id="ARBA00023015"/>
    </source>
</evidence>
<evidence type="ECO:0000259" key="8">
    <source>
        <dbReference type="PROSITE" id="PS50039"/>
    </source>
</evidence>